<organism evidence="1">
    <name type="scientific">Caldiarchaeum subterraneum</name>
    <dbReference type="NCBI Taxonomy" id="311458"/>
    <lineage>
        <taxon>Archaea</taxon>
        <taxon>Nitrososphaerota</taxon>
        <taxon>Candidatus Caldarchaeales</taxon>
        <taxon>Candidatus Caldarchaeaceae</taxon>
        <taxon>Candidatus Caldarchaeum</taxon>
    </lineage>
</organism>
<dbReference type="AlphaFoldDB" id="A0A7J3VTJ4"/>
<protein>
    <submittedName>
        <fullName evidence="1">Lrp/AsnC family transcriptional regulator</fullName>
    </submittedName>
</protein>
<comment type="caution">
    <text evidence="1">The sequence shown here is derived from an EMBL/GenBank/DDBJ whole genome shotgun (WGS) entry which is preliminary data.</text>
</comment>
<evidence type="ECO:0000313" key="1">
    <source>
        <dbReference type="EMBL" id="HHM44405.1"/>
    </source>
</evidence>
<dbReference type="EMBL" id="DRXH01000129">
    <property type="protein sequence ID" value="HHM44405.1"/>
    <property type="molecule type" value="Genomic_DNA"/>
</dbReference>
<proteinExistence type="predicted"/>
<name>A0A7J3VTJ4_CALS0</name>
<accession>A0A7J3VTJ4</accession>
<reference evidence="1" key="1">
    <citation type="journal article" date="2020" name="mSystems">
        <title>Genome- and Community-Level Interaction Insights into Carbon Utilization and Element Cycling Functions of Hydrothermarchaeota in Hydrothermal Sediment.</title>
        <authorList>
            <person name="Zhou Z."/>
            <person name="Liu Y."/>
            <person name="Xu W."/>
            <person name="Pan J."/>
            <person name="Luo Z.H."/>
            <person name="Li M."/>
        </authorList>
    </citation>
    <scope>NUCLEOTIDE SEQUENCE [LARGE SCALE GENOMIC DNA]</scope>
    <source>
        <strain evidence="1">SpSt-1074</strain>
    </source>
</reference>
<sequence length="333" mass="38872">MKLSSAPPRWAFTSVIAAAMIYGPTRIPRIAYELDIPVETCRYYLGKFHQSGFRFHPVVDYRALGLSPHIAFIRFSNRLDPSKQANFLKWLDGMYVVYRATLVKEREYFLEVVPPSEERQNYQKILQTLHEAGVLENYAYDEVVDGYYKPEWVKLYDFKLDSWSGKVEVEIPKIPLSMSSRRMKFDKTDLLIIEELELDPTRKMNKISEMHGISPQLVSYHRERHIEGGRLITGYLPTRRTKLDNVRYVLVNTVEQGVEGVEDYLHAVWMKKRGTITRLHMPVQDELESDQPSYPIVPEEVFTFTVPTEHYGEKGWAGLKPYLEQLESLIKTT</sequence>
<gene>
    <name evidence="1" type="ORF">ENM31_03805</name>
</gene>